<evidence type="ECO:0000313" key="2">
    <source>
        <dbReference type="EMBL" id="CAH0309726.1"/>
    </source>
</evidence>
<reference evidence="3 7" key="1">
    <citation type="journal article" date="2014" name="Genome Announc.">
        <title>Genome Sequence of Bacillus simplex Strain P558, Isolated from a Human Fecal Sample.</title>
        <authorList>
            <person name="Croce O."/>
            <person name="Hugon P."/>
            <person name="Lagier J.C."/>
            <person name="Bibi F."/>
            <person name="Robert C."/>
            <person name="Azhar E.I."/>
            <person name="Raoult D."/>
            <person name="Fournier P.E."/>
        </authorList>
    </citation>
    <scope>NUCLEOTIDE SEQUENCE [LARGE SCALE GENOMIC DNA]</scope>
    <source>
        <strain evidence="3 7">P558</strain>
    </source>
</reference>
<dbReference type="Proteomes" id="UP001178277">
    <property type="component" value="Unassembled WGS sequence"/>
</dbReference>
<dbReference type="Proteomes" id="UP000182110">
    <property type="component" value="Unassembled WGS sequence"/>
</dbReference>
<feature type="transmembrane region" description="Helical" evidence="1">
    <location>
        <begin position="29"/>
        <end position="49"/>
    </location>
</feature>
<evidence type="ECO:0000313" key="3">
    <source>
        <dbReference type="EMBL" id="CEG31689.1"/>
    </source>
</evidence>
<proteinExistence type="predicted"/>
<dbReference type="STRING" id="1478.UP17_07055"/>
<keyword evidence="1" id="KW-0472">Membrane</keyword>
<name>A0A098FAE9_9BACI</name>
<dbReference type="InterPro" id="IPR035211">
    <property type="entry name" value="DUF5325"/>
</dbReference>
<dbReference type="GeneID" id="56472067"/>
<evidence type="ECO:0000313" key="8">
    <source>
        <dbReference type="Proteomes" id="UP000309170"/>
    </source>
</evidence>
<dbReference type="RefSeq" id="WP_034314013.1">
    <property type="nucleotide sequence ID" value="NZ_CABIYS010000001.1"/>
</dbReference>
<dbReference type="EMBL" id="CAKKMG010000131">
    <property type="protein sequence ID" value="CAH0309726.1"/>
    <property type="molecule type" value="Genomic_DNA"/>
</dbReference>
<keyword evidence="1" id="KW-1133">Transmembrane helix</keyword>
<reference evidence="2" key="5">
    <citation type="submission" date="2021-11" db="EMBL/GenBank/DDBJ databases">
        <authorList>
            <person name="Bulgarelli D."/>
        </authorList>
    </citation>
    <scope>NUCLEOTIDE SEQUENCE</scope>
    <source>
        <strain evidence="2">Bi133</strain>
    </source>
</reference>
<dbReference type="EMBL" id="JAUUTP010000004">
    <property type="protein sequence ID" value="MDP1417820.1"/>
    <property type="molecule type" value="Genomic_DNA"/>
</dbReference>
<dbReference type="eggNOG" id="ENOG50331TZ">
    <property type="taxonomic scope" value="Bacteria"/>
</dbReference>
<dbReference type="Pfam" id="PF17259">
    <property type="entry name" value="DUF5325"/>
    <property type="match status" value="1"/>
</dbReference>
<accession>A0A098FAE9</accession>
<gene>
    <name evidence="3" type="ORF">BN1180_01842</name>
    <name evidence="5" type="ORF">FC678_09945</name>
    <name evidence="6" type="ORF">FQP34_12075</name>
    <name evidence="4" type="ORF">Q8G35_05305</name>
    <name evidence="2" type="ORF">SRABI133_04886</name>
</gene>
<dbReference type="EMBL" id="CCXW01000001">
    <property type="protein sequence ID" value="CEG31689.1"/>
    <property type="molecule type" value="Genomic_DNA"/>
</dbReference>
<organism evidence="6 9">
    <name type="scientific">Peribacillus simplex</name>
    <dbReference type="NCBI Taxonomy" id="1478"/>
    <lineage>
        <taxon>Bacteria</taxon>
        <taxon>Bacillati</taxon>
        <taxon>Bacillota</taxon>
        <taxon>Bacilli</taxon>
        <taxon>Bacillales</taxon>
        <taxon>Bacillaceae</taxon>
        <taxon>Peribacillus</taxon>
    </lineage>
</organism>
<reference evidence="5 8" key="3">
    <citation type="journal article" date="2019" name="Environ. Microbiol.">
        <title>An active ?-lactamase is a part of an orchestrated cell wall stress resistance network of Bacillus subtilis and related rhizosphere species.</title>
        <authorList>
            <person name="Bucher T."/>
            <person name="Keren-Paz A."/>
            <person name="Hausser J."/>
            <person name="Olender T."/>
            <person name="Cytryn E."/>
            <person name="Kolodkin-Gal I."/>
        </authorList>
    </citation>
    <scope>NUCLEOTIDE SEQUENCE [LARGE SCALE GENOMIC DNA]</scope>
    <source>
        <strain evidence="5 8">I4</strain>
    </source>
</reference>
<dbReference type="AlphaFoldDB" id="A0A098FAE9"/>
<evidence type="ECO:0000313" key="4">
    <source>
        <dbReference type="EMBL" id="MDP1417820.1"/>
    </source>
</evidence>
<dbReference type="Proteomes" id="UP000317770">
    <property type="component" value="Unassembled WGS sequence"/>
</dbReference>
<comment type="caution">
    <text evidence="6">The sequence shown here is derived from an EMBL/GenBank/DDBJ whole genome shotgun (WGS) entry which is preliminary data.</text>
</comment>
<dbReference type="EMBL" id="VNKI01000005">
    <property type="protein sequence ID" value="TVX80712.1"/>
    <property type="molecule type" value="Genomic_DNA"/>
</dbReference>
<evidence type="ECO:0000313" key="6">
    <source>
        <dbReference type="EMBL" id="TVX80712.1"/>
    </source>
</evidence>
<reference evidence="4" key="6">
    <citation type="submission" date="2023-07" db="EMBL/GenBank/DDBJ databases">
        <title>Murine gut Bacillus species.</title>
        <authorList>
            <person name="Gutman E."/>
            <person name="Hashuel R."/>
            <person name="Litvak Y."/>
        </authorList>
    </citation>
    <scope>NUCLEOTIDE SEQUENCE</scope>
    <source>
        <strain evidence="4">RU283</strain>
    </source>
</reference>
<reference evidence="6 9" key="4">
    <citation type="submission" date="2019-07" db="EMBL/GenBank/DDBJ databases">
        <title>Genome assembly of Bacillus simplex strain GGC-P6A.</title>
        <authorList>
            <person name="Jennings M.E."/>
            <person name="Barton H.A."/>
        </authorList>
    </citation>
    <scope>NUCLEOTIDE SEQUENCE [LARGE SCALE GENOMIC DNA]</scope>
    <source>
        <strain evidence="6 9">GGC-P6A</strain>
    </source>
</reference>
<keyword evidence="1" id="KW-0812">Transmembrane</keyword>
<sequence>MNIKWNFLILAVLATSSIGSIGIFIAEKSLIGILAAIVILCGIMGFGFTQKKKLREAGKL</sequence>
<dbReference type="OrthoDB" id="2679959at2"/>
<dbReference type="EMBL" id="SZNT01000119">
    <property type="protein sequence ID" value="TKH12264.1"/>
    <property type="molecule type" value="Genomic_DNA"/>
</dbReference>
<evidence type="ECO:0000313" key="5">
    <source>
        <dbReference type="EMBL" id="TKH12264.1"/>
    </source>
</evidence>
<keyword evidence="7" id="KW-1185">Reference proteome</keyword>
<evidence type="ECO:0000256" key="1">
    <source>
        <dbReference type="SAM" id="Phobius"/>
    </source>
</evidence>
<dbReference type="Proteomes" id="UP000309170">
    <property type="component" value="Unassembled WGS sequence"/>
</dbReference>
<reference evidence="3" key="2">
    <citation type="submission" date="2014-10" db="EMBL/GenBank/DDBJ databases">
        <authorList>
            <person name="Urmite Genomes"/>
        </authorList>
    </citation>
    <scope>NUCLEOTIDE SEQUENCE</scope>
    <source>
        <strain evidence="3">P558</strain>
    </source>
</reference>
<dbReference type="Proteomes" id="UP000789326">
    <property type="component" value="Unassembled WGS sequence"/>
</dbReference>
<evidence type="ECO:0000313" key="9">
    <source>
        <dbReference type="Proteomes" id="UP000317770"/>
    </source>
</evidence>
<protein>
    <submittedName>
        <fullName evidence="3">Protein YlaF</fullName>
    </submittedName>
    <submittedName>
        <fullName evidence="4">YlaF family protein</fullName>
    </submittedName>
</protein>
<evidence type="ECO:0000313" key="7">
    <source>
        <dbReference type="Proteomes" id="UP000182110"/>
    </source>
</evidence>